<feature type="domain" description="GIY-YIG" evidence="1">
    <location>
        <begin position="51"/>
        <end position="122"/>
    </location>
</feature>
<evidence type="ECO:0000313" key="3">
    <source>
        <dbReference type="Proteomes" id="UP001156398"/>
    </source>
</evidence>
<reference evidence="2 3" key="1">
    <citation type="submission" date="2023-05" db="EMBL/GenBank/DDBJ databases">
        <title>Streptantibioticus silvisoli sp. nov., acidotolerant actinomycetes 1 from pine litter.</title>
        <authorList>
            <person name="Swiecimska M."/>
            <person name="Golinska P."/>
            <person name="Sangal V."/>
            <person name="Wachnowicz B."/>
            <person name="Goodfellow M."/>
        </authorList>
    </citation>
    <scope>NUCLEOTIDE SEQUENCE [LARGE SCALE GENOMIC DNA]</scope>
    <source>
        <strain evidence="2 3">SL54</strain>
    </source>
</reference>
<protein>
    <submittedName>
        <fullName evidence="2">GIY-YIG nuclease family protein</fullName>
    </submittedName>
</protein>
<dbReference type="EMBL" id="JAAGKO020000040">
    <property type="protein sequence ID" value="MDI5965768.1"/>
    <property type="molecule type" value="Genomic_DNA"/>
</dbReference>
<name>A0ABT6W4U0_9ACTN</name>
<dbReference type="Pfam" id="PF01541">
    <property type="entry name" value="GIY-YIG"/>
    <property type="match status" value="1"/>
</dbReference>
<dbReference type="PROSITE" id="PS50164">
    <property type="entry name" value="GIY_YIG"/>
    <property type="match status" value="1"/>
</dbReference>
<proteinExistence type="predicted"/>
<organism evidence="2 3">
    <name type="scientific">Streptantibioticus silvisoli</name>
    <dbReference type="NCBI Taxonomy" id="2705255"/>
    <lineage>
        <taxon>Bacteria</taxon>
        <taxon>Bacillati</taxon>
        <taxon>Actinomycetota</taxon>
        <taxon>Actinomycetes</taxon>
        <taxon>Kitasatosporales</taxon>
        <taxon>Streptomycetaceae</taxon>
        <taxon>Streptantibioticus</taxon>
    </lineage>
</organism>
<dbReference type="InterPro" id="IPR000305">
    <property type="entry name" value="GIY-YIG_endonuc"/>
</dbReference>
<dbReference type="CDD" id="cd00719">
    <property type="entry name" value="GIY-YIG_SF"/>
    <property type="match status" value="1"/>
</dbReference>
<dbReference type="InterPro" id="IPR035901">
    <property type="entry name" value="GIY-YIG_endonuc_sf"/>
</dbReference>
<comment type="caution">
    <text evidence="2">The sequence shown here is derived from an EMBL/GenBank/DDBJ whole genome shotgun (WGS) entry which is preliminary data.</text>
</comment>
<evidence type="ECO:0000313" key="2">
    <source>
        <dbReference type="EMBL" id="MDI5965768.1"/>
    </source>
</evidence>
<sequence length="228" mass="25945">MTTVATQPIDNWSSTNKHVVQRLLEWRPLDGPVSTFRANDRTKEKWMPPQGRTAVYTLYSAEGEIIYVGISNSPHARWKAHADTKDWWSTVATREIEWFPSRLEAEARERLLISECRPMWNLDPGMPENRVPTHRHDRIRAGWTPDQTLLDLVARYESEQATAGATRDELESEIVAVMMKGVSASRMAKFLPWGVPTIQAIGKKGGVPLLRRPTVRSIREDSSDPTKS</sequence>
<dbReference type="SUPFAM" id="SSF82771">
    <property type="entry name" value="GIY-YIG endonuclease"/>
    <property type="match status" value="1"/>
</dbReference>
<accession>A0ABT6W4U0</accession>
<dbReference type="Proteomes" id="UP001156398">
    <property type="component" value="Unassembled WGS sequence"/>
</dbReference>
<dbReference type="SMART" id="SM00465">
    <property type="entry name" value="GIYc"/>
    <property type="match status" value="1"/>
</dbReference>
<gene>
    <name evidence="2" type="ORF">POF43_024080</name>
</gene>
<keyword evidence="3" id="KW-1185">Reference proteome</keyword>
<dbReference type="RefSeq" id="WP_282704744.1">
    <property type="nucleotide sequence ID" value="NZ_JAAGKO020000040.1"/>
</dbReference>
<evidence type="ECO:0000259" key="1">
    <source>
        <dbReference type="PROSITE" id="PS50164"/>
    </source>
</evidence>